<evidence type="ECO:0000256" key="1">
    <source>
        <dbReference type="SAM" id="MobiDB-lite"/>
    </source>
</evidence>
<evidence type="ECO:0000313" key="2">
    <source>
        <dbReference type="EMBL" id="SFE83822.1"/>
    </source>
</evidence>
<feature type="region of interest" description="Disordered" evidence="1">
    <location>
        <begin position="1"/>
        <end position="26"/>
    </location>
</feature>
<protein>
    <submittedName>
        <fullName evidence="2">Uncharacterized protein</fullName>
    </submittedName>
</protein>
<dbReference type="Proteomes" id="UP000199400">
    <property type="component" value="Unassembled WGS sequence"/>
</dbReference>
<dbReference type="AlphaFoldDB" id="A0A1I2DT57"/>
<keyword evidence="3" id="KW-1185">Reference proteome</keyword>
<accession>A0A1I2DT57</accession>
<dbReference type="STRING" id="54.SAMN02745121_05758"/>
<feature type="region of interest" description="Disordered" evidence="1">
    <location>
        <begin position="62"/>
        <end position="158"/>
    </location>
</feature>
<gene>
    <name evidence="2" type="ORF">SAMN02745121_05758</name>
</gene>
<dbReference type="EMBL" id="FOMX01000020">
    <property type="protein sequence ID" value="SFE83822.1"/>
    <property type="molecule type" value="Genomic_DNA"/>
</dbReference>
<feature type="compositionally biased region" description="Polar residues" evidence="1">
    <location>
        <begin position="1"/>
        <end position="12"/>
    </location>
</feature>
<organism evidence="2 3">
    <name type="scientific">Nannocystis exedens</name>
    <dbReference type="NCBI Taxonomy" id="54"/>
    <lineage>
        <taxon>Bacteria</taxon>
        <taxon>Pseudomonadati</taxon>
        <taxon>Myxococcota</taxon>
        <taxon>Polyangia</taxon>
        <taxon>Nannocystales</taxon>
        <taxon>Nannocystaceae</taxon>
        <taxon>Nannocystis</taxon>
    </lineage>
</organism>
<reference evidence="3" key="1">
    <citation type="submission" date="2016-10" db="EMBL/GenBank/DDBJ databases">
        <authorList>
            <person name="Varghese N."/>
            <person name="Submissions S."/>
        </authorList>
    </citation>
    <scope>NUCLEOTIDE SEQUENCE [LARGE SCALE GENOMIC DNA]</scope>
    <source>
        <strain evidence="3">ATCC 25963</strain>
    </source>
</reference>
<sequence>MSDFVSPTSTSGCYGRPWAPTSRAPLPRCHSRWTNIHGRRRRALDAHRSQPWGARGFTSLRERAAAHGSAPERPSLERPGPAPRRVRGAHQSWSPGAHTCQPWNSPASPRLRAGTQVGPAAGDAGAAAHKLQGRGSQSAGAADTTGPRLSSRRGPRAAADDCIDMSQRLFLWHRRIALVPLRGRSPQSRAHPPTHDSSPSADAGRRFAAAKRASCVRVGDAPRPAYLPCHPSTGLDGGSYDLHHLSRTVVRDISRGSMARWGSGHA</sequence>
<feature type="region of interest" description="Disordered" evidence="1">
    <location>
        <begin position="183"/>
        <end position="206"/>
    </location>
</feature>
<evidence type="ECO:0000313" key="3">
    <source>
        <dbReference type="Proteomes" id="UP000199400"/>
    </source>
</evidence>
<proteinExistence type="predicted"/>
<feature type="compositionally biased region" description="Low complexity" evidence="1">
    <location>
        <begin position="118"/>
        <end position="128"/>
    </location>
</feature>
<name>A0A1I2DT57_9BACT</name>